<evidence type="ECO:0000259" key="11">
    <source>
        <dbReference type="PROSITE" id="PS50110"/>
    </source>
</evidence>
<reference evidence="14 15" key="1">
    <citation type="journal article" date="2011" name="J. Bacteriol.">
        <title>Genome sequence of Chthoniobacter flavus Ellin428, an aerobic heterotrophic soil bacterium.</title>
        <authorList>
            <person name="Kant R."/>
            <person name="van Passel M.W."/>
            <person name="Palva A."/>
            <person name="Lucas S."/>
            <person name="Lapidus A."/>
            <person name="Glavina Del Rio T."/>
            <person name="Dalin E."/>
            <person name="Tice H."/>
            <person name="Bruce D."/>
            <person name="Goodwin L."/>
            <person name="Pitluck S."/>
            <person name="Larimer F.W."/>
            <person name="Land M.L."/>
            <person name="Hauser L."/>
            <person name="Sangwan P."/>
            <person name="de Vos W.M."/>
            <person name="Janssen P.H."/>
            <person name="Smidt H."/>
        </authorList>
    </citation>
    <scope>NUCLEOTIDE SEQUENCE [LARGE SCALE GENOMIC DNA]</scope>
    <source>
        <strain evidence="14 15">Ellin428</strain>
    </source>
</reference>
<dbReference type="InterPro" id="IPR004358">
    <property type="entry name" value="Sig_transdc_His_kin-like_C"/>
</dbReference>
<keyword evidence="7" id="KW-0067">ATP-binding</keyword>
<evidence type="ECO:0000256" key="2">
    <source>
        <dbReference type="ARBA" id="ARBA00012438"/>
    </source>
</evidence>
<dbReference type="InterPro" id="IPR036890">
    <property type="entry name" value="HATPase_C_sf"/>
</dbReference>
<dbReference type="Pfam" id="PF02518">
    <property type="entry name" value="HATPase_c"/>
    <property type="match status" value="1"/>
</dbReference>
<dbReference type="PROSITE" id="PS50112">
    <property type="entry name" value="PAS"/>
    <property type="match status" value="2"/>
</dbReference>
<evidence type="ECO:0000256" key="1">
    <source>
        <dbReference type="ARBA" id="ARBA00000085"/>
    </source>
</evidence>
<dbReference type="InterPro" id="IPR036097">
    <property type="entry name" value="HisK_dim/P_sf"/>
</dbReference>
<feature type="domain" description="Response regulatory" evidence="11">
    <location>
        <begin position="478"/>
        <end position="594"/>
    </location>
</feature>
<dbReference type="PRINTS" id="PR00344">
    <property type="entry name" value="BCTRLSENSOR"/>
</dbReference>
<dbReference type="InterPro" id="IPR005467">
    <property type="entry name" value="His_kinase_dom"/>
</dbReference>
<sequence length="605" mass="66477">MWVVDAETLVFIAVNDTAVRKYGYSREEFLTMTMDQIATPMEDAGETVADDSHGASTAWRHKTKEGAMLLVESTWHEIPFAGRDAVLVLTLDRTEQRRAEQRNREQANLLNLASDAIIVRNLDNVVLFWNQGAERLYGWNTQEMIGAKTIETFVKDREYEAEIELLKTGVWTGQLTHQSKAGQAVIVNSRWTLVREDDGSPKAVLVINTDVTETKKLESQFLRAQRLEGIGTLASGIAHDLNNILSPILMSCGILRKEFDDEDTLKMLSIIEGSAERGAGIVKQVLTFARGVEGERVLLQLKHLVSELAKVMAQTFPRNIDIQTNFPPDLWTVMGDATQLHQVLLNLCVNARDAMPQGGGIRLSAENVNIDQHFASMNPGAQLGPYVVLRASDTGSGMSPQTMEKIFDPFFTTKEVGKGTGLGLATVIGIVKSHGGFLTVQSELGVGTTFSVFLPSSQEKGSDVAKEEVPIARGNGELILVVDDEPPIREALVRTLTANGYHAYTAEDGSDALALYFQRRSEIAAVITDISMGQMDGVTLVRSLRKVDPKVKVIVSSGHLQKEHIVVLEGLGVKAFLDKPYTADKLLRALQGVLKQTDEQPEVVK</sequence>
<dbReference type="InterPro" id="IPR003661">
    <property type="entry name" value="HisK_dim/P_dom"/>
</dbReference>
<protein>
    <recommendedName>
        <fullName evidence="2">histidine kinase</fullName>
        <ecNumber evidence="2">2.7.13.3</ecNumber>
    </recommendedName>
</protein>
<evidence type="ECO:0000256" key="4">
    <source>
        <dbReference type="ARBA" id="ARBA00022679"/>
    </source>
</evidence>
<dbReference type="PANTHER" id="PTHR43065">
    <property type="entry name" value="SENSOR HISTIDINE KINASE"/>
    <property type="match status" value="1"/>
</dbReference>
<evidence type="ECO:0000259" key="13">
    <source>
        <dbReference type="PROSITE" id="PS50113"/>
    </source>
</evidence>
<feature type="domain" description="Histidine kinase" evidence="10">
    <location>
        <begin position="236"/>
        <end position="458"/>
    </location>
</feature>
<dbReference type="eggNOG" id="COG4191">
    <property type="taxonomic scope" value="Bacteria"/>
</dbReference>
<evidence type="ECO:0000313" key="15">
    <source>
        <dbReference type="Proteomes" id="UP000005824"/>
    </source>
</evidence>
<dbReference type="SUPFAM" id="SSF55874">
    <property type="entry name" value="ATPase domain of HSP90 chaperone/DNA topoisomerase II/histidine kinase"/>
    <property type="match status" value="1"/>
</dbReference>
<dbReference type="Proteomes" id="UP000005824">
    <property type="component" value="Unassembled WGS sequence"/>
</dbReference>
<dbReference type="SMART" id="SM00091">
    <property type="entry name" value="PAS"/>
    <property type="match status" value="1"/>
</dbReference>
<dbReference type="NCBIfam" id="TIGR00229">
    <property type="entry name" value="sensory_box"/>
    <property type="match status" value="1"/>
</dbReference>
<dbReference type="GO" id="GO:0000155">
    <property type="term" value="F:phosphorelay sensor kinase activity"/>
    <property type="evidence" value="ECO:0007669"/>
    <property type="project" value="InterPro"/>
</dbReference>
<dbReference type="SUPFAM" id="SSF47384">
    <property type="entry name" value="Homodimeric domain of signal transducing histidine kinase"/>
    <property type="match status" value="1"/>
</dbReference>
<dbReference type="Pfam" id="PF00512">
    <property type="entry name" value="HisKA"/>
    <property type="match status" value="1"/>
</dbReference>
<dbReference type="InterPro" id="IPR003594">
    <property type="entry name" value="HATPase_dom"/>
</dbReference>
<dbReference type="EC" id="2.7.13.3" evidence="2"/>
<keyword evidence="15" id="KW-1185">Reference proteome</keyword>
<dbReference type="SMART" id="SM00387">
    <property type="entry name" value="HATPase_c"/>
    <property type="match status" value="1"/>
</dbReference>
<dbReference type="CDD" id="cd00082">
    <property type="entry name" value="HisKA"/>
    <property type="match status" value="1"/>
</dbReference>
<keyword evidence="8" id="KW-0902">Two-component regulatory system</keyword>
<dbReference type="InterPro" id="IPR013767">
    <property type="entry name" value="PAS_fold"/>
</dbReference>
<dbReference type="InterPro" id="IPR000700">
    <property type="entry name" value="PAS-assoc_C"/>
</dbReference>
<feature type="modified residue" description="4-aspartylphosphate" evidence="9">
    <location>
        <position position="529"/>
    </location>
</feature>
<dbReference type="GO" id="GO:0005524">
    <property type="term" value="F:ATP binding"/>
    <property type="evidence" value="ECO:0007669"/>
    <property type="project" value="UniProtKB-KW"/>
</dbReference>
<dbReference type="InterPro" id="IPR001789">
    <property type="entry name" value="Sig_transdc_resp-reg_receiver"/>
</dbReference>
<accession>B4D3Z8</accession>
<dbReference type="CDD" id="cd00130">
    <property type="entry name" value="PAS"/>
    <property type="match status" value="1"/>
</dbReference>
<evidence type="ECO:0000256" key="5">
    <source>
        <dbReference type="ARBA" id="ARBA00022741"/>
    </source>
</evidence>
<evidence type="ECO:0000256" key="6">
    <source>
        <dbReference type="ARBA" id="ARBA00022777"/>
    </source>
</evidence>
<comment type="caution">
    <text evidence="14">The sequence shown here is derived from an EMBL/GenBank/DDBJ whole genome shotgun (WGS) entry which is preliminary data.</text>
</comment>
<dbReference type="InterPro" id="IPR011006">
    <property type="entry name" value="CheY-like_superfamily"/>
</dbReference>
<dbReference type="PROSITE" id="PS50109">
    <property type="entry name" value="HIS_KIN"/>
    <property type="match status" value="1"/>
</dbReference>
<dbReference type="STRING" id="497964.CfE428DRAFT_3636"/>
<keyword evidence="3 9" id="KW-0597">Phosphoprotein</keyword>
<dbReference type="SMART" id="SM00388">
    <property type="entry name" value="HisKA"/>
    <property type="match status" value="1"/>
</dbReference>
<evidence type="ECO:0000256" key="9">
    <source>
        <dbReference type="PROSITE-ProRule" id="PRU00169"/>
    </source>
</evidence>
<evidence type="ECO:0000259" key="10">
    <source>
        <dbReference type="PROSITE" id="PS50109"/>
    </source>
</evidence>
<dbReference type="Pfam" id="PF00989">
    <property type="entry name" value="PAS"/>
    <property type="match status" value="1"/>
</dbReference>
<keyword evidence="5" id="KW-0547">Nucleotide-binding</keyword>
<dbReference type="Gene3D" id="3.30.565.10">
    <property type="entry name" value="Histidine kinase-like ATPase, C-terminal domain"/>
    <property type="match status" value="1"/>
</dbReference>
<dbReference type="EMBL" id="ABVL01000010">
    <property type="protein sequence ID" value="EDY18978.1"/>
    <property type="molecule type" value="Genomic_DNA"/>
</dbReference>
<evidence type="ECO:0000256" key="7">
    <source>
        <dbReference type="ARBA" id="ARBA00022840"/>
    </source>
</evidence>
<gene>
    <name evidence="14" type="ORF">CfE428DRAFT_3636</name>
</gene>
<proteinExistence type="predicted"/>
<dbReference type="Gene3D" id="1.10.287.130">
    <property type="match status" value="1"/>
</dbReference>
<dbReference type="InterPro" id="IPR035965">
    <property type="entry name" value="PAS-like_dom_sf"/>
</dbReference>
<dbReference type="Pfam" id="PF13426">
    <property type="entry name" value="PAS_9"/>
    <property type="match status" value="1"/>
</dbReference>
<name>B4D3Z8_9BACT</name>
<evidence type="ECO:0000313" key="14">
    <source>
        <dbReference type="EMBL" id="EDY18978.1"/>
    </source>
</evidence>
<keyword evidence="6 14" id="KW-0418">Kinase</keyword>
<dbReference type="PROSITE" id="PS50110">
    <property type="entry name" value="RESPONSE_REGULATORY"/>
    <property type="match status" value="1"/>
</dbReference>
<evidence type="ECO:0000259" key="12">
    <source>
        <dbReference type="PROSITE" id="PS50112"/>
    </source>
</evidence>
<dbReference type="InParanoid" id="B4D3Z8"/>
<dbReference type="Gene3D" id="3.40.50.2300">
    <property type="match status" value="1"/>
</dbReference>
<dbReference type="eggNOG" id="COG5000">
    <property type="taxonomic scope" value="Bacteria"/>
</dbReference>
<dbReference type="Gene3D" id="3.30.450.20">
    <property type="entry name" value="PAS domain"/>
    <property type="match status" value="2"/>
</dbReference>
<evidence type="ECO:0000256" key="8">
    <source>
        <dbReference type="ARBA" id="ARBA00023012"/>
    </source>
</evidence>
<dbReference type="Pfam" id="PF00072">
    <property type="entry name" value="Response_reg"/>
    <property type="match status" value="1"/>
</dbReference>
<keyword evidence="4" id="KW-0808">Transferase</keyword>
<feature type="domain" description="PAS" evidence="12">
    <location>
        <begin position="1"/>
        <end position="30"/>
    </location>
</feature>
<evidence type="ECO:0000256" key="3">
    <source>
        <dbReference type="ARBA" id="ARBA00022553"/>
    </source>
</evidence>
<dbReference type="AlphaFoldDB" id="B4D3Z8"/>
<dbReference type="PROSITE" id="PS50113">
    <property type="entry name" value="PAC"/>
    <property type="match status" value="1"/>
</dbReference>
<dbReference type="InterPro" id="IPR000014">
    <property type="entry name" value="PAS"/>
</dbReference>
<organism evidence="14 15">
    <name type="scientific">Chthoniobacter flavus Ellin428</name>
    <dbReference type="NCBI Taxonomy" id="497964"/>
    <lineage>
        <taxon>Bacteria</taxon>
        <taxon>Pseudomonadati</taxon>
        <taxon>Verrucomicrobiota</taxon>
        <taxon>Spartobacteria</taxon>
        <taxon>Chthoniobacterales</taxon>
        <taxon>Chthoniobacteraceae</taxon>
        <taxon>Chthoniobacter</taxon>
    </lineage>
</organism>
<dbReference type="SMART" id="SM00448">
    <property type="entry name" value="REC"/>
    <property type="match status" value="1"/>
</dbReference>
<dbReference type="SUPFAM" id="SSF55785">
    <property type="entry name" value="PYP-like sensor domain (PAS domain)"/>
    <property type="match status" value="2"/>
</dbReference>
<feature type="domain" description="PAC" evidence="13">
    <location>
        <begin position="159"/>
        <end position="223"/>
    </location>
</feature>
<dbReference type="GO" id="GO:0006355">
    <property type="term" value="P:regulation of DNA-templated transcription"/>
    <property type="evidence" value="ECO:0007669"/>
    <property type="project" value="InterPro"/>
</dbReference>
<dbReference type="SUPFAM" id="SSF52172">
    <property type="entry name" value="CheY-like"/>
    <property type="match status" value="1"/>
</dbReference>
<comment type="catalytic activity">
    <reaction evidence="1">
        <text>ATP + protein L-histidine = ADP + protein N-phospho-L-histidine.</text>
        <dbReference type="EC" id="2.7.13.3"/>
    </reaction>
</comment>
<dbReference type="PANTHER" id="PTHR43065:SF46">
    <property type="entry name" value="C4-DICARBOXYLATE TRANSPORT SENSOR PROTEIN DCTB"/>
    <property type="match status" value="1"/>
</dbReference>
<feature type="domain" description="PAS" evidence="12">
    <location>
        <begin position="102"/>
        <end position="173"/>
    </location>
</feature>